<evidence type="ECO:0000313" key="2">
    <source>
        <dbReference type="Proteomes" id="UP000014680"/>
    </source>
</evidence>
<accession>A0A0A1UGG3</accession>
<dbReference type="OrthoDB" id="31502at2759"/>
<keyword evidence="2" id="KW-1185">Reference proteome</keyword>
<organism evidence="1 2">
    <name type="scientific">Entamoeba invadens IP1</name>
    <dbReference type="NCBI Taxonomy" id="370355"/>
    <lineage>
        <taxon>Eukaryota</taxon>
        <taxon>Amoebozoa</taxon>
        <taxon>Evosea</taxon>
        <taxon>Archamoebae</taxon>
        <taxon>Mastigamoebida</taxon>
        <taxon>Entamoebidae</taxon>
        <taxon>Entamoeba</taxon>
    </lineage>
</organism>
<dbReference type="Proteomes" id="UP000014680">
    <property type="component" value="Unassembled WGS sequence"/>
</dbReference>
<proteinExistence type="predicted"/>
<dbReference type="AlphaFoldDB" id="A0A0A1UGG3"/>
<dbReference type="RefSeq" id="XP_004261650.1">
    <property type="nucleotide sequence ID" value="XM_004261602.1"/>
</dbReference>
<dbReference type="KEGG" id="eiv:EIN_249130"/>
<reference evidence="1 2" key="1">
    <citation type="submission" date="2012-10" db="EMBL/GenBank/DDBJ databases">
        <authorList>
            <person name="Zafar N."/>
            <person name="Inman J."/>
            <person name="Hall N."/>
            <person name="Lorenzi H."/>
            <person name="Caler E."/>
        </authorList>
    </citation>
    <scope>NUCLEOTIDE SEQUENCE [LARGE SCALE GENOMIC DNA]</scope>
    <source>
        <strain evidence="1 2">IP1</strain>
    </source>
</reference>
<protein>
    <submittedName>
        <fullName evidence="1">Uncharacterized protein</fullName>
    </submittedName>
</protein>
<gene>
    <name evidence="1" type="ORF">EIN_249130</name>
</gene>
<name>A0A0A1UGG3_ENTIV</name>
<dbReference type="EMBL" id="KB206169">
    <property type="protein sequence ID" value="ELP94879.1"/>
    <property type="molecule type" value="Genomic_DNA"/>
</dbReference>
<evidence type="ECO:0000313" key="1">
    <source>
        <dbReference type="EMBL" id="ELP94879.1"/>
    </source>
</evidence>
<dbReference type="VEuPathDB" id="AmoebaDB:EIN_249130"/>
<dbReference type="OMA" id="FHGPLLC"/>
<sequence length="550" mass="63719">MTSLEHIFLKNVVLYLEDLEDVVNFILMNKKCTTSVQTMYINPYKLSTEESLEKIKKLFSVLQTFYLVFDEINNFTDMKLDSVSLIELDFTSFAYKDYQMFHSLCFTEKVKKLRMFNIPYIQKAHFFSEYKTLSEVMLWCSCQSKELYFIPDVATLRKFTLVFPIAQITKVVQLDFKKRANVKFVLVIYDTYSYQENLICNVLDGLPPNVEVYAQFMSLNLMTYPYVPPFHYSTLKEKELGESYFFVDTIDEKRVIVYSNVVNCDEVAEQLLTKSLLDQIEIHTSVLDLQRLPVLDFTHSTTIKTILISCKGVAKVYVPKTIEVITLSEFRGDVCMDECKPRCVNISQYNGQPVVINTDKLKRFIMDLSPANVVTFVHKGKVYDGVYIVDCEQMEEFQIYGIYQLRMLLNYLVVKGGVELYRFRAMSFCLVLGKLSIKNLYGDVDLSNFECYSIELESDVQDCTNNVKIGNTTEVSVIGGIYGTIEVGKINTITFTGTKVKNLLMTYVDNVVFDQLTTFDSMKVETIWRIQGNKRLIKQFKMNNKANMNL</sequence>
<dbReference type="GeneID" id="14894074"/>